<evidence type="ECO:0000313" key="4">
    <source>
        <dbReference type="Proteomes" id="UP000276888"/>
    </source>
</evidence>
<dbReference type="Gene3D" id="2.30.110.10">
    <property type="entry name" value="Electron Transport, Fmn-binding Protein, Chain A"/>
    <property type="match status" value="1"/>
</dbReference>
<dbReference type="InterPro" id="IPR011576">
    <property type="entry name" value="Pyridox_Oxase_N"/>
</dbReference>
<evidence type="ECO:0000259" key="2">
    <source>
        <dbReference type="Pfam" id="PF01243"/>
    </source>
</evidence>
<dbReference type="GO" id="GO:0070967">
    <property type="term" value="F:coenzyme F420 binding"/>
    <property type="evidence" value="ECO:0007669"/>
    <property type="project" value="TreeGrafter"/>
</dbReference>
<evidence type="ECO:0000313" key="3">
    <source>
        <dbReference type="EMBL" id="AZS38014.1"/>
    </source>
</evidence>
<accession>A0A3S9WD89</accession>
<dbReference type="EMBL" id="CP031423">
    <property type="protein sequence ID" value="AZS38014.1"/>
    <property type="molecule type" value="Genomic_DNA"/>
</dbReference>
<keyword evidence="4" id="KW-1185">Reference proteome</keyword>
<proteinExistence type="predicted"/>
<dbReference type="AlphaFoldDB" id="A0A3S9WD89"/>
<feature type="domain" description="Pyridoxamine 5'-phosphate oxidase N-terminal" evidence="2">
    <location>
        <begin position="20"/>
        <end position="141"/>
    </location>
</feature>
<dbReference type="GO" id="GO:0005829">
    <property type="term" value="C:cytosol"/>
    <property type="evidence" value="ECO:0007669"/>
    <property type="project" value="TreeGrafter"/>
</dbReference>
<dbReference type="RefSeq" id="WP_127096497.1">
    <property type="nucleotide sequence ID" value="NZ_CP031423.1"/>
</dbReference>
<sequence length="151" mass="16421">MTAYEDASPASDADWTRLGAESFVSLGTFRKNGEVVSTPVWIAPDGAALVVTTERSTGKVKRLRRNARVVLQPCSRMGKVEPGAPLVKAVAVVTDTAAAERSATDALGKKYGFQFRAFLTVERFVRRLQRRPGERVILRITRRGAGDDGAD</sequence>
<dbReference type="SUPFAM" id="SSF50475">
    <property type="entry name" value="FMN-binding split barrel"/>
    <property type="match status" value="1"/>
</dbReference>
<dbReference type="PANTHER" id="PTHR35176:SF11">
    <property type="entry name" value="PYRIDOXAMINE 5'-PHOSPHATE OXIDASE FAMILY PROTEIN"/>
    <property type="match status" value="1"/>
</dbReference>
<keyword evidence="1" id="KW-0560">Oxidoreductase</keyword>
<dbReference type="PANTHER" id="PTHR35176">
    <property type="entry name" value="HEME OXYGENASE HI_0854-RELATED"/>
    <property type="match status" value="1"/>
</dbReference>
<dbReference type="OrthoDB" id="5738083at2"/>
<dbReference type="InterPro" id="IPR012349">
    <property type="entry name" value="Split_barrel_FMN-bd"/>
</dbReference>
<dbReference type="InterPro" id="IPR019965">
    <property type="entry name" value="PPOX_F420-dep_Rv2061_put"/>
</dbReference>
<dbReference type="Proteomes" id="UP000276888">
    <property type="component" value="Chromosome"/>
</dbReference>
<name>A0A3S9WD89_9MICO</name>
<dbReference type="GO" id="GO:0016627">
    <property type="term" value="F:oxidoreductase activity, acting on the CH-CH group of donors"/>
    <property type="evidence" value="ECO:0007669"/>
    <property type="project" value="TreeGrafter"/>
</dbReference>
<dbReference type="Pfam" id="PF01243">
    <property type="entry name" value="PNPOx_N"/>
    <property type="match status" value="1"/>
</dbReference>
<protein>
    <recommendedName>
        <fullName evidence="2">Pyridoxamine 5'-phosphate oxidase N-terminal domain-containing protein</fullName>
    </recommendedName>
</protein>
<reference evidence="3 4" key="1">
    <citation type="submission" date="2018-08" db="EMBL/GenBank/DDBJ databases">
        <title>Microbacterium lemovicicum sp. nov., a bacterium isolated from a natural uranium-rich soil.</title>
        <authorList>
            <person name="ORTET P."/>
        </authorList>
    </citation>
    <scope>NUCLEOTIDE SEQUENCE [LARGE SCALE GENOMIC DNA]</scope>
    <source>
        <strain evidence="3 4">Viu22</strain>
    </source>
</reference>
<dbReference type="NCBIfam" id="TIGR03666">
    <property type="entry name" value="Rv2061_F420"/>
    <property type="match status" value="1"/>
</dbReference>
<gene>
    <name evidence="3" type="ORF">CVS47_02664</name>
</gene>
<dbReference type="KEGG" id="mlv:CVS47_02664"/>
<organism evidence="3 4">
    <name type="scientific">Microbacterium lemovicicum</name>
    <dbReference type="NCBI Taxonomy" id="1072463"/>
    <lineage>
        <taxon>Bacteria</taxon>
        <taxon>Bacillati</taxon>
        <taxon>Actinomycetota</taxon>
        <taxon>Actinomycetes</taxon>
        <taxon>Micrococcales</taxon>
        <taxon>Microbacteriaceae</taxon>
        <taxon>Microbacterium</taxon>
    </lineage>
</organism>
<evidence type="ECO:0000256" key="1">
    <source>
        <dbReference type="ARBA" id="ARBA00023002"/>
    </source>
</evidence>
<dbReference type="InterPro" id="IPR052019">
    <property type="entry name" value="F420H2_bilvrd_red/Heme_oxyg"/>
</dbReference>